<dbReference type="EMBL" id="RBIL01000001">
    <property type="protein sequence ID" value="RKQ93227.1"/>
    <property type="molecule type" value="Genomic_DNA"/>
</dbReference>
<accession>A0A660LDT8</accession>
<evidence type="ECO:0000259" key="1">
    <source>
        <dbReference type="Pfam" id="PF07883"/>
    </source>
</evidence>
<evidence type="ECO:0000313" key="3">
    <source>
        <dbReference type="Proteomes" id="UP000278962"/>
    </source>
</evidence>
<reference evidence="2 3" key="1">
    <citation type="submission" date="2018-10" db="EMBL/GenBank/DDBJ databases">
        <title>Genomic Encyclopedia of Archaeal and Bacterial Type Strains, Phase II (KMG-II): from individual species to whole genera.</title>
        <authorList>
            <person name="Goeker M."/>
        </authorList>
    </citation>
    <scope>NUCLEOTIDE SEQUENCE [LARGE SCALE GENOMIC DNA]</scope>
    <source>
        <strain evidence="2 3">DSM 14954</strain>
    </source>
</reference>
<evidence type="ECO:0000313" key="2">
    <source>
        <dbReference type="EMBL" id="RKQ93227.1"/>
    </source>
</evidence>
<dbReference type="Proteomes" id="UP000278962">
    <property type="component" value="Unassembled WGS sequence"/>
</dbReference>
<dbReference type="PANTHER" id="PTHR36440:SF1">
    <property type="entry name" value="PUTATIVE (AFU_ORTHOLOGUE AFUA_8G07350)-RELATED"/>
    <property type="match status" value="1"/>
</dbReference>
<dbReference type="Pfam" id="PF07883">
    <property type="entry name" value="Cupin_2"/>
    <property type="match status" value="1"/>
</dbReference>
<organism evidence="2 3">
    <name type="scientific">Solirubrobacter pauli</name>
    <dbReference type="NCBI Taxonomy" id="166793"/>
    <lineage>
        <taxon>Bacteria</taxon>
        <taxon>Bacillati</taxon>
        <taxon>Actinomycetota</taxon>
        <taxon>Thermoleophilia</taxon>
        <taxon>Solirubrobacterales</taxon>
        <taxon>Solirubrobacteraceae</taxon>
        <taxon>Solirubrobacter</taxon>
    </lineage>
</organism>
<keyword evidence="3" id="KW-1185">Reference proteome</keyword>
<dbReference type="InterPro" id="IPR053146">
    <property type="entry name" value="QDO-like"/>
</dbReference>
<dbReference type="AlphaFoldDB" id="A0A660LDT8"/>
<sequence length="173" mass="18354">MSGPPDDDLARGLAVARPDDPDLLHLAVVGDTYTVLLSGEQTAGRFALIDMLIPAGGGPPPHRHDFEECFHVLEGSVEVTLRDDPPVRLEAGGTVNIPANAPHSFRNAGDATARLLCTAVPAGLEAFFAEFGDRVASRTSPAPVLTDEERRARLQRAIERAPAYGMELLPPAG</sequence>
<dbReference type="InterPro" id="IPR014710">
    <property type="entry name" value="RmlC-like_jellyroll"/>
</dbReference>
<dbReference type="PANTHER" id="PTHR36440">
    <property type="entry name" value="PUTATIVE (AFU_ORTHOLOGUE AFUA_8G07350)-RELATED"/>
    <property type="match status" value="1"/>
</dbReference>
<dbReference type="InterPro" id="IPR011051">
    <property type="entry name" value="RmlC_Cupin_sf"/>
</dbReference>
<name>A0A660LDT8_9ACTN</name>
<dbReference type="OrthoDB" id="9090296at2"/>
<proteinExistence type="predicted"/>
<protein>
    <submittedName>
        <fullName evidence="2">Cupin domain-containing protein</fullName>
    </submittedName>
</protein>
<dbReference type="RefSeq" id="WP_121251156.1">
    <property type="nucleotide sequence ID" value="NZ_RBIL01000001.1"/>
</dbReference>
<gene>
    <name evidence="2" type="ORF">C8N24_3088</name>
</gene>
<feature type="domain" description="Cupin type-2" evidence="1">
    <location>
        <begin position="51"/>
        <end position="117"/>
    </location>
</feature>
<comment type="caution">
    <text evidence="2">The sequence shown here is derived from an EMBL/GenBank/DDBJ whole genome shotgun (WGS) entry which is preliminary data.</text>
</comment>
<dbReference type="SUPFAM" id="SSF51182">
    <property type="entry name" value="RmlC-like cupins"/>
    <property type="match status" value="1"/>
</dbReference>
<dbReference type="Gene3D" id="2.60.120.10">
    <property type="entry name" value="Jelly Rolls"/>
    <property type="match status" value="1"/>
</dbReference>
<dbReference type="InterPro" id="IPR013096">
    <property type="entry name" value="Cupin_2"/>
</dbReference>